<dbReference type="RefSeq" id="WP_390304989.1">
    <property type="nucleotide sequence ID" value="NZ_JBHRRZ010000014.1"/>
</dbReference>
<gene>
    <name evidence="2" type="ORF">ACFODW_07830</name>
</gene>
<proteinExistence type="predicted"/>
<accession>A0ABV7A655</accession>
<evidence type="ECO:0000313" key="3">
    <source>
        <dbReference type="Proteomes" id="UP001595387"/>
    </source>
</evidence>
<reference evidence="3" key="1">
    <citation type="journal article" date="2019" name="Int. J. Syst. Evol. Microbiol.">
        <title>The Global Catalogue of Microorganisms (GCM) 10K type strain sequencing project: providing services to taxonomists for standard genome sequencing and annotation.</title>
        <authorList>
            <consortium name="The Broad Institute Genomics Platform"/>
            <consortium name="The Broad Institute Genome Sequencing Center for Infectious Disease"/>
            <person name="Wu L."/>
            <person name="Ma J."/>
        </authorList>
    </citation>
    <scope>NUCLEOTIDE SEQUENCE [LARGE SCALE GENOMIC DNA]</scope>
    <source>
        <strain evidence="3">KCTC 13193</strain>
    </source>
</reference>
<evidence type="ECO:0000259" key="1">
    <source>
        <dbReference type="Pfam" id="PF01521"/>
    </source>
</evidence>
<organism evidence="2 3">
    <name type="scientific">Virgibacillus sediminis</name>
    <dbReference type="NCBI Taxonomy" id="202260"/>
    <lineage>
        <taxon>Bacteria</taxon>
        <taxon>Bacillati</taxon>
        <taxon>Bacillota</taxon>
        <taxon>Bacilli</taxon>
        <taxon>Bacillales</taxon>
        <taxon>Bacillaceae</taxon>
        <taxon>Virgibacillus</taxon>
    </lineage>
</organism>
<name>A0ABV7A655_9BACI</name>
<dbReference type="Gene3D" id="2.60.300.12">
    <property type="entry name" value="HesB-like domain"/>
    <property type="match status" value="1"/>
</dbReference>
<feature type="domain" description="Core" evidence="1">
    <location>
        <begin position="1"/>
        <end position="97"/>
    </location>
</feature>
<dbReference type="InterPro" id="IPR035903">
    <property type="entry name" value="HesB-like_dom_sf"/>
</dbReference>
<sequence length="107" mass="12070">MELTITPEAASSLKQLNRNGENYLKLWYDTDGCGCAVNGLPSIRFTNEKSSRSMDVESNGYPVIIDQDQAVFFEENMKLDVRNGSFRLSSPEGVLNPFISQQQLFEQ</sequence>
<comment type="caution">
    <text evidence="2">The sequence shown here is derived from an EMBL/GenBank/DDBJ whole genome shotgun (WGS) entry which is preliminary data.</text>
</comment>
<dbReference type="InterPro" id="IPR000361">
    <property type="entry name" value="ATAP_core_dom"/>
</dbReference>
<evidence type="ECO:0000313" key="2">
    <source>
        <dbReference type="EMBL" id="MFC2948245.1"/>
    </source>
</evidence>
<keyword evidence="3" id="KW-1185">Reference proteome</keyword>
<protein>
    <submittedName>
        <fullName evidence="2">Iron-sulfur cluster biosynthesis family protein</fullName>
    </submittedName>
</protein>
<dbReference type="Pfam" id="PF01521">
    <property type="entry name" value="Fe-S_biosyn"/>
    <property type="match status" value="1"/>
</dbReference>
<dbReference type="EMBL" id="JBHRRZ010000014">
    <property type="protein sequence ID" value="MFC2948245.1"/>
    <property type="molecule type" value="Genomic_DNA"/>
</dbReference>
<dbReference type="Proteomes" id="UP001595387">
    <property type="component" value="Unassembled WGS sequence"/>
</dbReference>
<dbReference type="SUPFAM" id="SSF89360">
    <property type="entry name" value="HesB-like domain"/>
    <property type="match status" value="1"/>
</dbReference>